<name>A0A6B0GK12_9EURY</name>
<accession>A0A6B0GK12</accession>
<feature type="compositionally biased region" description="Basic and acidic residues" evidence="1">
    <location>
        <begin position="37"/>
        <end position="50"/>
    </location>
</feature>
<protein>
    <recommendedName>
        <fullName evidence="4">Ribbon-helix-helix protein, CopG family</fullName>
    </recommendedName>
</protein>
<dbReference type="RefSeq" id="WP_158203886.1">
    <property type="nucleotide sequence ID" value="NZ_WSZK01000015.1"/>
</dbReference>
<proteinExistence type="predicted"/>
<gene>
    <name evidence="2" type="ORF">GQS65_06615</name>
</gene>
<evidence type="ECO:0000256" key="1">
    <source>
        <dbReference type="SAM" id="MobiDB-lite"/>
    </source>
</evidence>
<dbReference type="Proteomes" id="UP000451471">
    <property type="component" value="Unassembled WGS sequence"/>
</dbReference>
<keyword evidence="3" id="KW-1185">Reference proteome</keyword>
<sequence length="142" mass="16066">MSTEGIPGSEGEPRGTKQVKVRVREDVADAYDAVCERDGKSRAQSLREHMTATVEADTDDREDEDGRQPPSDPELAEAWDHLKRLSRGRHLRRSRACAYLAVRMQDMDADEAWRLISLLRDRGYARFSTDPGLSTTYVTVRA</sequence>
<evidence type="ECO:0000313" key="3">
    <source>
        <dbReference type="Proteomes" id="UP000451471"/>
    </source>
</evidence>
<dbReference type="AlphaFoldDB" id="A0A6B0GK12"/>
<feature type="compositionally biased region" description="Acidic residues" evidence="1">
    <location>
        <begin position="56"/>
        <end position="65"/>
    </location>
</feature>
<organism evidence="2 3">
    <name type="scientific">Halomarina oriensis</name>
    <dbReference type="NCBI Taxonomy" id="671145"/>
    <lineage>
        <taxon>Archaea</taxon>
        <taxon>Methanobacteriati</taxon>
        <taxon>Methanobacteriota</taxon>
        <taxon>Stenosarchaea group</taxon>
        <taxon>Halobacteria</taxon>
        <taxon>Halobacteriales</taxon>
        <taxon>Natronomonadaceae</taxon>
        <taxon>Halomarina</taxon>
    </lineage>
</organism>
<evidence type="ECO:0000313" key="2">
    <source>
        <dbReference type="EMBL" id="MWG34167.1"/>
    </source>
</evidence>
<dbReference type="EMBL" id="WSZK01000015">
    <property type="protein sequence ID" value="MWG34167.1"/>
    <property type="molecule type" value="Genomic_DNA"/>
</dbReference>
<feature type="region of interest" description="Disordered" evidence="1">
    <location>
        <begin position="1"/>
        <end position="20"/>
    </location>
</feature>
<comment type="caution">
    <text evidence="2">The sequence shown here is derived from an EMBL/GenBank/DDBJ whole genome shotgun (WGS) entry which is preliminary data.</text>
</comment>
<reference evidence="2 3" key="1">
    <citation type="submission" date="2019-12" db="EMBL/GenBank/DDBJ databases">
        <title>Halocatena pleomorpha gen. nov. sp. nov., an extremely halophilic archaeon of family Halobacteriaceae isolated from saltpan soil.</title>
        <authorList>
            <person name="Pal Y."/>
            <person name="Verma A."/>
            <person name="Krishnamurthi S."/>
            <person name="Kumar P."/>
        </authorList>
    </citation>
    <scope>NUCLEOTIDE SEQUENCE [LARGE SCALE GENOMIC DNA]</scope>
    <source>
        <strain evidence="2 3">JCM 16495</strain>
    </source>
</reference>
<evidence type="ECO:0008006" key="4">
    <source>
        <dbReference type="Google" id="ProtNLM"/>
    </source>
</evidence>
<feature type="region of interest" description="Disordered" evidence="1">
    <location>
        <begin position="37"/>
        <end position="76"/>
    </location>
</feature>